<evidence type="ECO:0000313" key="2">
    <source>
        <dbReference type="Proteomes" id="UP001447842"/>
    </source>
</evidence>
<keyword evidence="2" id="KW-1185">Reference proteome</keyword>
<proteinExistence type="predicted"/>
<reference evidence="1 2" key="1">
    <citation type="submission" date="2024-03" db="EMBL/GenBank/DDBJ databases">
        <title>Sulfurimonas sp. HSL3-1.</title>
        <authorList>
            <person name="Wang S."/>
        </authorList>
    </citation>
    <scope>NUCLEOTIDE SEQUENCE [LARGE SCALE GENOMIC DNA]</scope>
    <source>
        <strain evidence="1 2">HSL3-1</strain>
    </source>
</reference>
<dbReference type="CDD" id="cd22368">
    <property type="entry name" value="YaeQ-like"/>
    <property type="match status" value="1"/>
</dbReference>
<dbReference type="InterPro" id="IPR009822">
    <property type="entry name" value="YaeQ"/>
</dbReference>
<evidence type="ECO:0000313" key="1">
    <source>
        <dbReference type="EMBL" id="XAU14369.1"/>
    </source>
</evidence>
<dbReference type="SMART" id="SM01322">
    <property type="entry name" value="YaeQ"/>
    <property type="match status" value="1"/>
</dbReference>
<protein>
    <submittedName>
        <fullName evidence="1">YaeQ family protein</fullName>
    </submittedName>
</protein>
<dbReference type="SUPFAM" id="SSF52980">
    <property type="entry name" value="Restriction endonuclease-like"/>
    <property type="match status" value="1"/>
</dbReference>
<sequence>MALGATIYKVSLSISDLDRHFYHDFDLTVARHPSETEERMMMRLAAFAFHADERLAFTKGIVQEDEPDLWNKDYDGTIRLWIDLGQPDEKRIRKACGRAEEVIIYTYSRRAADAWWRQNGSKLARFGNLQVIQLDAQGDAEAFAERSMQLQALIQDGELLLSDEKDRQLKITRESWA</sequence>
<accession>A0ABZ3H9R1</accession>
<dbReference type="InterPro" id="IPR038590">
    <property type="entry name" value="YaeQ_sf"/>
</dbReference>
<dbReference type="Pfam" id="PF07152">
    <property type="entry name" value="YaeQ"/>
    <property type="match status" value="1"/>
</dbReference>
<dbReference type="Gene3D" id="3.10.640.10">
    <property type="entry name" value="Restriction endonuclease-like alpha-beta roll domain"/>
    <property type="match status" value="1"/>
</dbReference>
<dbReference type="PANTHER" id="PTHR38784">
    <property type="entry name" value="SUCROSE PHOSPHORYLASE"/>
    <property type="match status" value="1"/>
</dbReference>
<gene>
    <name evidence="1" type="ORF">WCY31_08905</name>
</gene>
<dbReference type="PIRSF" id="PIRSF011484">
    <property type="entry name" value="YaeQ"/>
    <property type="match status" value="1"/>
</dbReference>
<dbReference type="InterPro" id="IPR011335">
    <property type="entry name" value="Restrct_endonuc-II-like"/>
</dbReference>
<dbReference type="PANTHER" id="PTHR38784:SF1">
    <property type="entry name" value="SUCROSE PHOSPHORYLASE"/>
    <property type="match status" value="1"/>
</dbReference>
<dbReference type="RefSeq" id="WP_345969445.1">
    <property type="nucleotide sequence ID" value="NZ_CP147920.1"/>
</dbReference>
<organism evidence="1 2">
    <name type="scientific">Sulfurimonas diazotrophicus</name>
    <dbReference type="NCBI Taxonomy" id="3131939"/>
    <lineage>
        <taxon>Bacteria</taxon>
        <taxon>Pseudomonadati</taxon>
        <taxon>Campylobacterota</taxon>
        <taxon>Epsilonproteobacteria</taxon>
        <taxon>Campylobacterales</taxon>
        <taxon>Sulfurimonadaceae</taxon>
        <taxon>Sulfurimonas</taxon>
    </lineage>
</organism>
<dbReference type="Proteomes" id="UP001447842">
    <property type="component" value="Chromosome"/>
</dbReference>
<name>A0ABZ3H9R1_9BACT</name>
<dbReference type="EMBL" id="CP147920">
    <property type="protein sequence ID" value="XAU14369.1"/>
    <property type="molecule type" value="Genomic_DNA"/>
</dbReference>